<organism evidence="1 2">
    <name type="scientific">Thermogutta terrifontis</name>
    <dbReference type="NCBI Taxonomy" id="1331910"/>
    <lineage>
        <taxon>Bacteria</taxon>
        <taxon>Pseudomonadati</taxon>
        <taxon>Planctomycetota</taxon>
        <taxon>Planctomycetia</taxon>
        <taxon>Pirellulales</taxon>
        <taxon>Thermoguttaceae</taxon>
        <taxon>Thermogutta</taxon>
    </lineage>
</organism>
<sequence length="57" mass="6471">MSCPPPLDRVTQCDEGSLHTLEDYGHFNLGIVHLPSKNFQPGRRGKMAKLQNVIRMH</sequence>
<dbReference type="AlphaFoldDB" id="A0A286R9X8"/>
<proteinExistence type="predicted"/>
<reference evidence="1 2" key="1">
    <citation type="journal article" name="Front. Microbiol.">
        <title>Sugar Metabolism of the First Thermophilic Planctomycete Thermogutta terrifontis: Comparative Genomic and Transcriptomic Approaches.</title>
        <authorList>
            <person name="Elcheninov A.G."/>
            <person name="Menzel P."/>
            <person name="Gudbergsdottir S.R."/>
            <person name="Slesarev A.I."/>
            <person name="Kadnikov V.V."/>
            <person name="Krogh A."/>
            <person name="Bonch-Osmolovskaya E.A."/>
            <person name="Peng X."/>
            <person name="Kublanov I.V."/>
        </authorList>
    </citation>
    <scope>NUCLEOTIDE SEQUENCE [LARGE SCALE GENOMIC DNA]</scope>
    <source>
        <strain evidence="1 2">R1</strain>
    </source>
</reference>
<dbReference type="Proteomes" id="UP000215086">
    <property type="component" value="Chromosome"/>
</dbReference>
<evidence type="ECO:0000313" key="1">
    <source>
        <dbReference type="EMBL" id="ASV72761.1"/>
    </source>
</evidence>
<name>A0A286R9X8_9BACT</name>
<protein>
    <submittedName>
        <fullName evidence="1">Uncharacterized protein</fullName>
    </submittedName>
</protein>
<gene>
    <name evidence="1" type="ORF">THTE_0159</name>
</gene>
<accession>A0A286R9X8</accession>
<dbReference type="EMBL" id="CP018477">
    <property type="protein sequence ID" value="ASV72761.1"/>
    <property type="molecule type" value="Genomic_DNA"/>
</dbReference>
<evidence type="ECO:0000313" key="2">
    <source>
        <dbReference type="Proteomes" id="UP000215086"/>
    </source>
</evidence>
<dbReference type="KEGG" id="ttf:THTE_0159"/>
<keyword evidence="2" id="KW-1185">Reference proteome</keyword>